<dbReference type="NCBIfam" id="TIGR02603">
    <property type="entry name" value="CxxCH_TIGR02603"/>
    <property type="match status" value="1"/>
</dbReference>
<dbReference type="GO" id="GO:0046872">
    <property type="term" value="F:metal ion binding"/>
    <property type="evidence" value="ECO:0007669"/>
    <property type="project" value="UniProtKB-KW"/>
</dbReference>
<dbReference type="PANTHER" id="PTHR33546:SF1">
    <property type="entry name" value="LARGE, MULTIFUNCTIONAL SECRETED PROTEIN"/>
    <property type="match status" value="1"/>
</dbReference>
<dbReference type="PANTHER" id="PTHR33546">
    <property type="entry name" value="LARGE, MULTIFUNCTIONAL SECRETED PROTEIN-RELATED"/>
    <property type="match status" value="1"/>
</dbReference>
<dbReference type="InterPro" id="IPR009056">
    <property type="entry name" value="Cyt_c-like_dom"/>
</dbReference>
<dbReference type="InterPro" id="IPR011041">
    <property type="entry name" value="Quinoprot_gluc/sorb_DH_b-prop"/>
</dbReference>
<evidence type="ECO:0000256" key="1">
    <source>
        <dbReference type="ARBA" id="ARBA00022617"/>
    </source>
</evidence>
<gene>
    <name evidence="6" type="ORF">B7P33_09190</name>
</gene>
<evidence type="ECO:0000256" key="3">
    <source>
        <dbReference type="ARBA" id="ARBA00023004"/>
    </source>
</evidence>
<dbReference type="SUPFAM" id="SSF50952">
    <property type="entry name" value="Soluble quinoprotein glucose dehydrogenase"/>
    <property type="match status" value="1"/>
</dbReference>
<dbReference type="InterPro" id="IPR011042">
    <property type="entry name" value="6-blade_b-propeller_TolB-like"/>
</dbReference>
<evidence type="ECO:0000256" key="4">
    <source>
        <dbReference type="PROSITE-ProRule" id="PRU00433"/>
    </source>
</evidence>
<dbReference type="EMBL" id="NBWU01000003">
    <property type="protein sequence ID" value="PCE64451.1"/>
    <property type="molecule type" value="Genomic_DNA"/>
</dbReference>
<protein>
    <recommendedName>
        <fullName evidence="5">Cytochrome c domain-containing protein</fullName>
    </recommendedName>
</protein>
<dbReference type="InterPro" id="IPR016024">
    <property type="entry name" value="ARM-type_fold"/>
</dbReference>
<dbReference type="GO" id="GO:0020037">
    <property type="term" value="F:heme binding"/>
    <property type="evidence" value="ECO:0007669"/>
    <property type="project" value="InterPro"/>
</dbReference>
<evidence type="ECO:0000259" key="5">
    <source>
        <dbReference type="PROSITE" id="PS51007"/>
    </source>
</evidence>
<evidence type="ECO:0000313" key="7">
    <source>
        <dbReference type="Proteomes" id="UP000219559"/>
    </source>
</evidence>
<dbReference type="Pfam" id="PF23500">
    <property type="entry name" value="DUF7133"/>
    <property type="match status" value="1"/>
</dbReference>
<feature type="domain" description="Cytochrome c" evidence="5">
    <location>
        <begin position="969"/>
        <end position="1102"/>
    </location>
</feature>
<dbReference type="PROSITE" id="PS51007">
    <property type="entry name" value="CYTC"/>
    <property type="match status" value="1"/>
</dbReference>
<dbReference type="Proteomes" id="UP000219559">
    <property type="component" value="Unassembled WGS sequence"/>
</dbReference>
<keyword evidence="2 4" id="KW-0479">Metal-binding</keyword>
<evidence type="ECO:0000313" key="6">
    <source>
        <dbReference type="EMBL" id="PCE64451.1"/>
    </source>
</evidence>
<keyword evidence="3 4" id="KW-0408">Iron</keyword>
<dbReference type="OrthoDB" id="9812332at2"/>
<dbReference type="Pfam" id="PF13646">
    <property type="entry name" value="HEAT_2"/>
    <property type="match status" value="1"/>
</dbReference>
<dbReference type="SUPFAM" id="SSF46626">
    <property type="entry name" value="Cytochrome c"/>
    <property type="match status" value="1"/>
</dbReference>
<comment type="caution">
    <text evidence="6">The sequence shown here is derived from an EMBL/GenBank/DDBJ whole genome shotgun (WGS) entry which is preliminary data.</text>
</comment>
<keyword evidence="1 4" id="KW-0349">Heme</keyword>
<dbReference type="Gene3D" id="1.25.10.10">
    <property type="entry name" value="Leucine-rich Repeat Variant"/>
    <property type="match status" value="1"/>
</dbReference>
<keyword evidence="7" id="KW-1185">Reference proteome</keyword>
<dbReference type="Gene3D" id="2.120.10.30">
    <property type="entry name" value="TolB, C-terminal domain"/>
    <property type="match status" value="1"/>
</dbReference>
<reference evidence="6 7" key="1">
    <citation type="submission" date="2017-04" db="EMBL/GenBank/DDBJ databases">
        <title>A new member of the family Flavobacteriaceae isolated from ascidians.</title>
        <authorList>
            <person name="Chen L."/>
        </authorList>
    </citation>
    <scope>NUCLEOTIDE SEQUENCE [LARGE SCALE GENOMIC DNA]</scope>
    <source>
        <strain evidence="6 7">HQA918</strain>
    </source>
</reference>
<accession>A0A2A4G7P5</accession>
<dbReference type="InterPro" id="IPR011989">
    <property type="entry name" value="ARM-like"/>
</dbReference>
<dbReference type="SUPFAM" id="SSF48371">
    <property type="entry name" value="ARM repeat"/>
    <property type="match status" value="1"/>
</dbReference>
<dbReference type="Gene3D" id="1.10.760.10">
    <property type="entry name" value="Cytochrome c-like domain"/>
    <property type="match status" value="1"/>
</dbReference>
<dbReference type="InterPro" id="IPR013428">
    <property type="entry name" value="Membrane-bound_put_N"/>
</dbReference>
<evidence type="ECO:0000256" key="2">
    <source>
        <dbReference type="ARBA" id="ARBA00022723"/>
    </source>
</evidence>
<sequence length="1102" mass="121553">MPPFRQLGFSDCNYTVGARRKLNSNMWRLPHYKPKKPEGIFMLNKKMKWGIMASLVVLVIGCGGKDKGLKEAFEKNQEVAAERRTHSFRTAALSPKEQLATFSVPEGFVVELVASEEDGVVNPIDMTFDDAGRLWTQTAEMYPMDPVADIKWHELLKLMNNPKAQRQNPSFRKNFDLYEGKTKGTDKIVVLSDFYGNSKVKSKVWANGLAIPQSILPYKSGAYVAQGSELFFLDDSDNDGKADKRTRLFTGFGITDTHTMAHLLIRAPGNWVNFSHGALNKGAVHSLISGDSVRIDFSKNARFSLDGAKIELVNSGLNNIWGYSLLNTGEWYGTEANDLGYSINPMESQSGFPGIGNERFRDYQPWLPKLHDFRVGGTGISGLAFMGDTSGSFPEAYRNVAFLANAITSSVNAVKIVRNEDGSLTTEHLPDFLTSQDDWFRPVNMEFGPDGCLYILDWYNKIISHNELPTTHPDRDKAHGRIFRVRYTGAKKREVPNMYEVPTAELVQHLKSPSLWQKRAAWHQISDRPKAETQTLKKELEALIQDTSSDTPTKIAALWSIEGIGDYSEAALNSLLQAQDHNLRREAVRAMNSFMLDFDTIVATIAPLAQDKSPMVRAQVLRTLAESGSINEQALGILIDACKPVLDGNEMGGAYERRFERFLARKALESFPKELLAYMESDKVSGHKGGNLIWAGQALTSPEKERQFLALWKANTPAELDESTFVLIASMLQDPKVYQAMKPVIGNTEKAEAYVSMALARQQEVQSPELSRILSPLVKSLITSESGFDTDLGLSATTKMQIPGVQKTIRNLVDKKRGDEATLKLIMAALAMEGKSNADIFTALASDSDLGMGMRQLALSYLVKTDTGKSNTLARSLLSNADLAQSQKFVRVLSGSKEGGQLLRELYSAKTLGLDAFDISSAERMQKNDPENAQTQAIYEGVKQAMEAEKAQFQQKLDHFMAIAEKGGGDPEAGKPLFQVCLACHSVGNAGQQIAPALDGSAHRENEALLTALLDPDAAMEGSYALYRVTKKDGGTVEGYLSKRDGKGVTIAFMGGSTVFVPEADIKEKGYLGGRSFMPKGLLENYSDTQVADLLAYIKTLK</sequence>
<dbReference type="InterPro" id="IPR055557">
    <property type="entry name" value="DUF7133"/>
</dbReference>
<proteinExistence type="predicted"/>
<dbReference type="GO" id="GO:0009055">
    <property type="term" value="F:electron transfer activity"/>
    <property type="evidence" value="ECO:0007669"/>
    <property type="project" value="InterPro"/>
</dbReference>
<dbReference type="InterPro" id="IPR013427">
    <property type="entry name" value="Haem-bd_dom_put"/>
</dbReference>
<dbReference type="InterPro" id="IPR036909">
    <property type="entry name" value="Cyt_c-like_dom_sf"/>
</dbReference>
<dbReference type="AlphaFoldDB" id="A0A2A4G7P5"/>
<organism evidence="6 7">
    <name type="scientific">Sediminicola luteus</name>
    <dbReference type="NCBI Taxonomy" id="319238"/>
    <lineage>
        <taxon>Bacteria</taxon>
        <taxon>Pseudomonadati</taxon>
        <taxon>Bacteroidota</taxon>
        <taxon>Flavobacteriia</taxon>
        <taxon>Flavobacteriales</taxon>
        <taxon>Flavobacteriaceae</taxon>
        <taxon>Sediminicola</taxon>
    </lineage>
</organism>
<name>A0A2A4G7P5_9FLAO</name>
<dbReference type="NCBIfam" id="TIGR02604">
    <property type="entry name" value="Piru_Ver_Nterm"/>
    <property type="match status" value="1"/>
</dbReference>